<dbReference type="InterPro" id="IPR012910">
    <property type="entry name" value="Plug_dom"/>
</dbReference>
<evidence type="ECO:0000313" key="13">
    <source>
        <dbReference type="EMBL" id="MEJ6012130.1"/>
    </source>
</evidence>
<accession>A0ABU8SE48</accession>
<dbReference type="InterPro" id="IPR037066">
    <property type="entry name" value="Plug_dom_sf"/>
</dbReference>
<evidence type="ECO:0000256" key="8">
    <source>
        <dbReference type="PROSITE-ProRule" id="PRU01360"/>
    </source>
</evidence>
<evidence type="ECO:0000256" key="2">
    <source>
        <dbReference type="ARBA" id="ARBA00022448"/>
    </source>
</evidence>
<dbReference type="InterPro" id="IPR000531">
    <property type="entry name" value="Beta-barrel_TonB"/>
</dbReference>
<dbReference type="Pfam" id="PF00593">
    <property type="entry name" value="TonB_dep_Rec_b-barrel"/>
    <property type="match status" value="1"/>
</dbReference>
<keyword evidence="2 8" id="KW-0813">Transport</keyword>
<dbReference type="PANTHER" id="PTHR47234">
    <property type="match status" value="1"/>
</dbReference>
<dbReference type="Gene3D" id="2.40.170.20">
    <property type="entry name" value="TonB-dependent receptor, beta-barrel domain"/>
    <property type="match status" value="1"/>
</dbReference>
<evidence type="ECO:0000256" key="6">
    <source>
        <dbReference type="ARBA" id="ARBA00023136"/>
    </source>
</evidence>
<evidence type="ECO:0000256" key="4">
    <source>
        <dbReference type="ARBA" id="ARBA00022692"/>
    </source>
</evidence>
<evidence type="ECO:0000256" key="10">
    <source>
        <dbReference type="SAM" id="SignalP"/>
    </source>
</evidence>
<proteinExistence type="inferred from homology"/>
<keyword evidence="6 8" id="KW-0472">Membrane</keyword>
<keyword evidence="14" id="KW-1185">Reference proteome</keyword>
<evidence type="ECO:0000256" key="5">
    <source>
        <dbReference type="ARBA" id="ARBA00023077"/>
    </source>
</evidence>
<keyword evidence="7 8" id="KW-0998">Cell outer membrane</keyword>
<dbReference type="PROSITE" id="PS52016">
    <property type="entry name" value="TONB_DEPENDENT_REC_3"/>
    <property type="match status" value="1"/>
</dbReference>
<protein>
    <submittedName>
        <fullName evidence="13">TonB-dependent receptor</fullName>
    </submittedName>
</protein>
<keyword evidence="4 8" id="KW-0812">Transmembrane</keyword>
<keyword evidence="5 9" id="KW-0798">TonB box</keyword>
<evidence type="ECO:0000259" key="12">
    <source>
        <dbReference type="Pfam" id="PF07715"/>
    </source>
</evidence>
<sequence length="984" mass="103948">MKFRTFILLASTCLAPVAFTGQAYAQSSAPASSDEENVDKDEIVVTGSNIRGITPAGGNSTAVSKQEIEARGATSVTELLDTIPQVSGGASNQGFGTGIPQVSAGQVGASFGSGTSVIKPGLRQNPGDAETGTSTLLLVNGLRTSGTGITQNVADPNTIPVSIIERVDVSLDGGSAIYGSDAIGGVMNFVTRRSFEGAEVSGKYGFAEGGYRNWDVNATVGKKWDNFSAFISYNYAGSKPLQNYKVDWFQPLDFSTGYERDLRCNTPNVQFGSSSVVAGTHYYSSTATGIGTAPFTTTGTLIGTPNVCSLGALGYKSPETERHNVYGVVAVDLSDNIEFTLRGRYAQSRVAAINGYIDNPGTAGYTTTITSRNPFYRPVPAGETANGNYTVLGNFSSFIPLEDREASTFFKQWGAVGEVLARLGGDWQGKFTFNYDESRSNATAPSTDTAAFNQMLMTSNTSTTSCAVAANLNFTAPSAANLAAAQAACFNVFNPGATNPALLAKITGGHLDSFARDRIFQTRAVFDGTVVSLPGGPLKAAIGAEYFVDSTTNGFSQILPSTTTNFRPPSATQKVWSVFSEASIPLITEENATPFIKELRLSASGRYDKFNRYGGTFNPHFGVVWRPIDILALRGAWGKSFRAPTTMDVIASSPAGSQVNFRTVNQVFPFSQALINPSVPCVINANSTATCAGGQLTTLATIQGTSPSLKPQTGKSWSIGADFTPVDGLRASLTYYVTTYENAFANPSLNPAYSTLGLGIYNNSAGTAITQSMIDAFIAQGSLVIGPTGTSPPATPSNIYLLADIRTVNMKSSRVSGLDYSLRYDFSTGFGKMWASINGTHNLTNTSVPYPGSPTVNNLIVSQGATAGSESGPLGRFTAQLGAQSGGFRTQLTLTHLDGFQVLPTSTLFQSSVDSWNQFGLYTSYEFPEESRILSGTQISVTVNNLFNTAPPLVKSVANIAGSVNGHFGDTVGRVIQFGLRKRF</sequence>
<evidence type="ECO:0000259" key="11">
    <source>
        <dbReference type="Pfam" id="PF00593"/>
    </source>
</evidence>
<comment type="similarity">
    <text evidence="8 9">Belongs to the TonB-dependent receptor family.</text>
</comment>
<gene>
    <name evidence="13" type="ORF">WG900_19675</name>
</gene>
<evidence type="ECO:0000256" key="9">
    <source>
        <dbReference type="RuleBase" id="RU003357"/>
    </source>
</evidence>
<feature type="chain" id="PRO_5045255343" evidence="10">
    <location>
        <begin position="26"/>
        <end position="984"/>
    </location>
</feature>
<evidence type="ECO:0000256" key="3">
    <source>
        <dbReference type="ARBA" id="ARBA00022452"/>
    </source>
</evidence>
<dbReference type="Proteomes" id="UP001379235">
    <property type="component" value="Unassembled WGS sequence"/>
</dbReference>
<feature type="domain" description="TonB-dependent receptor-like beta-barrel" evidence="11">
    <location>
        <begin position="422"/>
        <end position="946"/>
    </location>
</feature>
<comment type="subcellular location">
    <subcellularLocation>
        <location evidence="1 8">Cell outer membrane</location>
        <topology evidence="1 8">Multi-pass membrane protein</topology>
    </subcellularLocation>
</comment>
<feature type="signal peptide" evidence="10">
    <location>
        <begin position="1"/>
        <end position="25"/>
    </location>
</feature>
<comment type="caution">
    <text evidence="13">The sequence shown here is derived from an EMBL/GenBank/DDBJ whole genome shotgun (WGS) entry which is preliminary data.</text>
</comment>
<dbReference type="InterPro" id="IPR039426">
    <property type="entry name" value="TonB-dep_rcpt-like"/>
</dbReference>
<dbReference type="SUPFAM" id="SSF56935">
    <property type="entry name" value="Porins"/>
    <property type="match status" value="1"/>
</dbReference>
<dbReference type="Gene3D" id="2.170.130.10">
    <property type="entry name" value="TonB-dependent receptor, plug domain"/>
    <property type="match status" value="1"/>
</dbReference>
<dbReference type="Pfam" id="PF07715">
    <property type="entry name" value="Plug"/>
    <property type="match status" value="1"/>
</dbReference>
<evidence type="ECO:0000313" key="14">
    <source>
        <dbReference type="Proteomes" id="UP001379235"/>
    </source>
</evidence>
<feature type="domain" description="TonB-dependent receptor plug" evidence="12">
    <location>
        <begin position="58"/>
        <end position="186"/>
    </location>
</feature>
<evidence type="ECO:0000256" key="7">
    <source>
        <dbReference type="ARBA" id="ARBA00023237"/>
    </source>
</evidence>
<dbReference type="RefSeq" id="WP_339970013.1">
    <property type="nucleotide sequence ID" value="NZ_JBBHJY010000014.1"/>
</dbReference>
<dbReference type="EMBL" id="JBBHJY010000014">
    <property type="protein sequence ID" value="MEJ6012130.1"/>
    <property type="molecule type" value="Genomic_DNA"/>
</dbReference>
<evidence type="ECO:0000256" key="1">
    <source>
        <dbReference type="ARBA" id="ARBA00004571"/>
    </source>
</evidence>
<organism evidence="13 14">
    <name type="scientific">Novosphingobium aquae</name>
    <dbReference type="NCBI Taxonomy" id="3133435"/>
    <lineage>
        <taxon>Bacteria</taxon>
        <taxon>Pseudomonadati</taxon>
        <taxon>Pseudomonadota</taxon>
        <taxon>Alphaproteobacteria</taxon>
        <taxon>Sphingomonadales</taxon>
        <taxon>Sphingomonadaceae</taxon>
        <taxon>Novosphingobium</taxon>
    </lineage>
</organism>
<dbReference type="PANTHER" id="PTHR47234:SF2">
    <property type="entry name" value="TONB-DEPENDENT RECEPTOR"/>
    <property type="match status" value="1"/>
</dbReference>
<name>A0ABU8SE48_9SPHN</name>
<reference evidence="13 14" key="1">
    <citation type="submission" date="2024-03" db="EMBL/GenBank/DDBJ databases">
        <authorList>
            <person name="Jo J.-H."/>
        </authorList>
    </citation>
    <scope>NUCLEOTIDE SEQUENCE [LARGE SCALE GENOMIC DNA]</scope>
    <source>
        <strain evidence="13 14">AS3R-12</strain>
    </source>
</reference>
<dbReference type="InterPro" id="IPR036942">
    <property type="entry name" value="Beta-barrel_TonB_sf"/>
</dbReference>
<keyword evidence="10" id="KW-0732">Signal</keyword>
<keyword evidence="13" id="KW-0675">Receptor</keyword>
<keyword evidence="3 8" id="KW-1134">Transmembrane beta strand</keyword>